<evidence type="ECO:0000313" key="2">
    <source>
        <dbReference type="Proteomes" id="UP000799755"/>
    </source>
</evidence>
<proteinExistence type="predicted"/>
<sequence>MAIFPFLLEISLLFLYPILATSAPNLQDALLITPPPIPEPTHCPSPNLLKRQLSCTYGQCGDNCLSQGAFCCGPAGTLATSPYWVCDNGACITSVRGSTGIVDCYDPDNPSGTTQSCHDHGATSSCSSTDRCFTCDTDVPYCHWETWIDKPTNSPTLKWFSCIESRIADATIFAANITIPSQTNPSTSTTTSTSTSPSGNSSPLSTGAIIGIAVGAGIAIIGAVAILLYCCFKKRQTSRLRPQELSAEEQNKQTSPPPMIYQPPVELDVPRHDRSELGSTTAYSPHSQISTPFTPHDERYAQNVEEIDMWRRGMDASELPTKMPSYMEQPSRELYGDAGVRREVQDPRDSWGRGDDLGHMSPGGQTER</sequence>
<evidence type="ECO:0000313" key="1">
    <source>
        <dbReference type="EMBL" id="KAF2470641.1"/>
    </source>
</evidence>
<reference evidence="1" key="1">
    <citation type="journal article" date="2020" name="Stud. Mycol.">
        <title>101 Dothideomycetes genomes: a test case for predicting lifestyles and emergence of pathogens.</title>
        <authorList>
            <person name="Haridas S."/>
            <person name="Albert R."/>
            <person name="Binder M."/>
            <person name="Bloem J."/>
            <person name="Labutti K."/>
            <person name="Salamov A."/>
            <person name="Andreopoulos B."/>
            <person name="Baker S."/>
            <person name="Barry K."/>
            <person name="Bills G."/>
            <person name="Bluhm B."/>
            <person name="Cannon C."/>
            <person name="Castanera R."/>
            <person name="Culley D."/>
            <person name="Daum C."/>
            <person name="Ezra D."/>
            <person name="Gonzalez J."/>
            <person name="Henrissat B."/>
            <person name="Kuo A."/>
            <person name="Liang C."/>
            <person name="Lipzen A."/>
            <person name="Lutzoni F."/>
            <person name="Magnuson J."/>
            <person name="Mondo S."/>
            <person name="Nolan M."/>
            <person name="Ohm R."/>
            <person name="Pangilinan J."/>
            <person name="Park H.-J."/>
            <person name="Ramirez L."/>
            <person name="Alfaro M."/>
            <person name="Sun H."/>
            <person name="Tritt A."/>
            <person name="Yoshinaga Y."/>
            <person name="Zwiers L.-H."/>
            <person name="Turgeon B."/>
            <person name="Goodwin S."/>
            <person name="Spatafora J."/>
            <person name="Crous P."/>
            <person name="Grigoriev I."/>
        </authorList>
    </citation>
    <scope>NUCLEOTIDE SEQUENCE</scope>
    <source>
        <strain evidence="1">ATCC 200398</strain>
    </source>
</reference>
<protein>
    <submittedName>
        <fullName evidence="1">Uncharacterized protein</fullName>
    </submittedName>
</protein>
<accession>A0ACB6QUN0</accession>
<name>A0ACB6QUN0_9PLEO</name>
<dbReference type="Proteomes" id="UP000799755">
    <property type="component" value="Unassembled WGS sequence"/>
</dbReference>
<comment type="caution">
    <text evidence="1">The sequence shown here is derived from an EMBL/GenBank/DDBJ whole genome shotgun (WGS) entry which is preliminary data.</text>
</comment>
<gene>
    <name evidence="1" type="ORF">BDR25DRAFT_31470</name>
</gene>
<organism evidence="1 2">
    <name type="scientific">Lindgomyces ingoldianus</name>
    <dbReference type="NCBI Taxonomy" id="673940"/>
    <lineage>
        <taxon>Eukaryota</taxon>
        <taxon>Fungi</taxon>
        <taxon>Dikarya</taxon>
        <taxon>Ascomycota</taxon>
        <taxon>Pezizomycotina</taxon>
        <taxon>Dothideomycetes</taxon>
        <taxon>Pleosporomycetidae</taxon>
        <taxon>Pleosporales</taxon>
        <taxon>Lindgomycetaceae</taxon>
        <taxon>Lindgomyces</taxon>
    </lineage>
</organism>
<keyword evidence="2" id="KW-1185">Reference proteome</keyword>
<dbReference type="EMBL" id="MU003507">
    <property type="protein sequence ID" value="KAF2470641.1"/>
    <property type="molecule type" value="Genomic_DNA"/>
</dbReference>